<comment type="caution">
    <text evidence="2">The sequence shown here is derived from an EMBL/GenBank/DDBJ whole genome shotgun (WGS) entry which is preliminary data.</text>
</comment>
<name>A0ABN3W0X3_9ACTN</name>
<protein>
    <submittedName>
        <fullName evidence="2">Uncharacterized protein</fullName>
    </submittedName>
</protein>
<dbReference type="Proteomes" id="UP001500831">
    <property type="component" value="Unassembled WGS sequence"/>
</dbReference>
<accession>A0ABN3W0X3</accession>
<dbReference type="EMBL" id="BAAAVI010000035">
    <property type="protein sequence ID" value="GAA2883565.1"/>
    <property type="molecule type" value="Genomic_DNA"/>
</dbReference>
<evidence type="ECO:0000313" key="3">
    <source>
        <dbReference type="Proteomes" id="UP001500831"/>
    </source>
</evidence>
<keyword evidence="3" id="KW-1185">Reference proteome</keyword>
<organism evidence="2 3">
    <name type="scientific">Streptosporangium fragile</name>
    <dbReference type="NCBI Taxonomy" id="46186"/>
    <lineage>
        <taxon>Bacteria</taxon>
        <taxon>Bacillati</taxon>
        <taxon>Actinomycetota</taxon>
        <taxon>Actinomycetes</taxon>
        <taxon>Streptosporangiales</taxon>
        <taxon>Streptosporangiaceae</taxon>
        <taxon>Streptosporangium</taxon>
    </lineage>
</organism>
<gene>
    <name evidence="2" type="ORF">GCM10010517_46790</name>
</gene>
<evidence type="ECO:0000256" key="1">
    <source>
        <dbReference type="SAM" id="MobiDB-lite"/>
    </source>
</evidence>
<sequence length="46" mass="4327">MRTGIRALLGLTAAAALTLGGPTTASAPGMRLPGSGKAVPAVGPTP</sequence>
<reference evidence="2 3" key="1">
    <citation type="journal article" date="2019" name="Int. J. Syst. Evol. Microbiol.">
        <title>The Global Catalogue of Microorganisms (GCM) 10K type strain sequencing project: providing services to taxonomists for standard genome sequencing and annotation.</title>
        <authorList>
            <consortium name="The Broad Institute Genomics Platform"/>
            <consortium name="The Broad Institute Genome Sequencing Center for Infectious Disease"/>
            <person name="Wu L."/>
            <person name="Ma J."/>
        </authorList>
    </citation>
    <scope>NUCLEOTIDE SEQUENCE [LARGE SCALE GENOMIC DNA]</scope>
    <source>
        <strain evidence="2 3">JCM 6242</strain>
    </source>
</reference>
<evidence type="ECO:0000313" key="2">
    <source>
        <dbReference type="EMBL" id="GAA2883565.1"/>
    </source>
</evidence>
<dbReference type="RefSeq" id="WP_344975364.1">
    <property type="nucleotide sequence ID" value="NZ_BAAAVI010000035.1"/>
</dbReference>
<feature type="region of interest" description="Disordered" evidence="1">
    <location>
        <begin position="22"/>
        <end position="46"/>
    </location>
</feature>
<proteinExistence type="predicted"/>